<reference evidence="1" key="1">
    <citation type="submission" date="2018-04" db="EMBL/GenBank/DDBJ databases">
        <authorList>
            <person name="Go L.Y."/>
            <person name="Mitchell J.A."/>
        </authorList>
    </citation>
    <scope>NUCLEOTIDE SEQUENCE</scope>
    <source>
        <strain evidence="1">ARTV</strain>
    </source>
</reference>
<name>A0A3B0M1S5_9GAMM</name>
<gene>
    <name evidence="1" type="ORF">ARTV_3014</name>
</gene>
<dbReference type="EMBL" id="UFQR01000020">
    <property type="protein sequence ID" value="SSW96545.1"/>
    <property type="molecule type" value="Genomic_DNA"/>
</dbReference>
<accession>A0A3B0M1S5</accession>
<protein>
    <submittedName>
        <fullName evidence="1">Uncharacterized protein</fullName>
    </submittedName>
</protein>
<proteinExistence type="predicted"/>
<dbReference type="AlphaFoldDB" id="A0A3B0M1S5"/>
<evidence type="ECO:0000313" key="1">
    <source>
        <dbReference type="EMBL" id="SSW96545.1"/>
    </source>
</evidence>
<organism evidence="1">
    <name type="scientific">Arsenophonus endosymbiont of Trialeurodes vaporariorum</name>
    <dbReference type="NCBI Taxonomy" id="235567"/>
    <lineage>
        <taxon>Bacteria</taxon>
        <taxon>Pseudomonadati</taxon>
        <taxon>Pseudomonadota</taxon>
        <taxon>Gammaproteobacteria</taxon>
        <taxon>Enterobacterales</taxon>
        <taxon>Morganellaceae</taxon>
        <taxon>Arsenophonus</taxon>
    </lineage>
</organism>
<sequence>MKLIEKCKQETQQVDYFGIELTVDADVNFIASDDDGFVYGYVFRPEYSRVQKVWASEDEGGHVPHPVAKVDLGDKDWKETLVEV</sequence>